<reference evidence="1" key="1">
    <citation type="journal article" date="2015" name="Nature">
        <title>Complex archaea that bridge the gap between prokaryotes and eukaryotes.</title>
        <authorList>
            <person name="Spang A."/>
            <person name="Saw J.H."/>
            <person name="Jorgensen S.L."/>
            <person name="Zaremba-Niedzwiedzka K."/>
            <person name="Martijn J."/>
            <person name="Lind A.E."/>
            <person name="van Eijk R."/>
            <person name="Schleper C."/>
            <person name="Guy L."/>
            <person name="Ettema T.J."/>
        </authorList>
    </citation>
    <scope>NUCLEOTIDE SEQUENCE</scope>
</reference>
<proteinExistence type="predicted"/>
<dbReference type="EMBL" id="LAZR01014098">
    <property type="protein sequence ID" value="KKM18974.1"/>
    <property type="molecule type" value="Genomic_DNA"/>
</dbReference>
<gene>
    <name evidence="1" type="ORF">LCGC14_1660310</name>
</gene>
<dbReference type="AlphaFoldDB" id="A0A0F9IGQ6"/>
<sequence length="139" mass="15939">MGQAAERICILYVSLIEIYNVASDLKTKKAISDHKVLETAEVTDKVVARMHEKRVKAVAEGRDVKVIRTAVAWDDARRENPRKKRRAFQKIMRKVMKHVKTPDSQQQAQVDDEVDKLFTQRERKPEARTKSGLVITGGR</sequence>
<organism evidence="1">
    <name type="scientific">marine sediment metagenome</name>
    <dbReference type="NCBI Taxonomy" id="412755"/>
    <lineage>
        <taxon>unclassified sequences</taxon>
        <taxon>metagenomes</taxon>
        <taxon>ecological metagenomes</taxon>
    </lineage>
</organism>
<protein>
    <submittedName>
        <fullName evidence="1">Uncharacterized protein</fullName>
    </submittedName>
</protein>
<accession>A0A0F9IGQ6</accession>
<comment type="caution">
    <text evidence="1">The sequence shown here is derived from an EMBL/GenBank/DDBJ whole genome shotgun (WGS) entry which is preliminary data.</text>
</comment>
<name>A0A0F9IGQ6_9ZZZZ</name>
<evidence type="ECO:0000313" key="1">
    <source>
        <dbReference type="EMBL" id="KKM18974.1"/>
    </source>
</evidence>